<dbReference type="Gene3D" id="2.30.42.10">
    <property type="match status" value="1"/>
</dbReference>
<dbReference type="AlphaFoldDB" id="A0A418W3R8"/>
<comment type="caution">
    <text evidence="4">The sequence shown here is derived from an EMBL/GenBank/DDBJ whole genome shotgun (WGS) entry which is preliminary data.</text>
</comment>
<dbReference type="SMART" id="SM00228">
    <property type="entry name" value="PDZ"/>
    <property type="match status" value="1"/>
</dbReference>
<dbReference type="SUPFAM" id="SSF159501">
    <property type="entry name" value="EreA/ChaN-like"/>
    <property type="match status" value="1"/>
</dbReference>
<sequence>MFSPRRPTLTPNPCPSEPPPVPSRPLPRLLLAAALCLGAGTARADEPRPAPVSAPACVAPGLWADGEGKPLTAATPLRRIAEFPVILLGEQHDKPDHHRWQLHTLAGLHAHNPDLAIGLEMLPRRAQPALDRWVAGELDESAFLAASDWRAVWGFDPDFYLPILRFARMNRLPLVALNVERSLIARTARDGWAAIPPTEREGVGQPAAPSAAYRDRLTEALAAHPSKEQASKAEPDTASDAPAPPNPAAQRFIEAQTVWDRAMAERIADARRTSGRAVVAILGEGHITHRNGVPHQLADLGLPDSVVLLPWDAERECDALDGRIADVVFGLGPASDPAEPPRPRLGVQLEVSAEGVRIEQVLEGGVAAASGLQAGDRLIAAAGRPIRQPADLTALVQRQTPGTWLPLTIQRDGETKELVAKFPAE</sequence>
<feature type="domain" description="PDZ" evidence="3">
    <location>
        <begin position="345"/>
        <end position="413"/>
    </location>
</feature>
<protein>
    <submittedName>
        <fullName evidence="4">PDZ domain-containing protein</fullName>
    </submittedName>
</protein>
<accession>A0A418W3R8</accession>
<organism evidence="4 5">
    <name type="scientific">Azospirillum cavernae</name>
    <dbReference type="NCBI Taxonomy" id="2320860"/>
    <lineage>
        <taxon>Bacteria</taxon>
        <taxon>Pseudomonadati</taxon>
        <taxon>Pseudomonadota</taxon>
        <taxon>Alphaproteobacteria</taxon>
        <taxon>Rhodospirillales</taxon>
        <taxon>Azospirillaceae</taxon>
        <taxon>Azospirillum</taxon>
    </lineage>
</organism>
<feature type="region of interest" description="Disordered" evidence="1">
    <location>
        <begin position="223"/>
        <end position="247"/>
    </location>
</feature>
<dbReference type="Gene3D" id="3.40.50.11550">
    <property type="match status" value="1"/>
</dbReference>
<dbReference type="Proteomes" id="UP000283458">
    <property type="component" value="Unassembled WGS sequence"/>
</dbReference>
<feature type="signal peptide" evidence="2">
    <location>
        <begin position="1"/>
        <end position="44"/>
    </location>
</feature>
<dbReference type="SUPFAM" id="SSF50156">
    <property type="entry name" value="PDZ domain-like"/>
    <property type="match status" value="1"/>
</dbReference>
<dbReference type="OrthoDB" id="9795827at2"/>
<feature type="region of interest" description="Disordered" evidence="1">
    <location>
        <begin position="1"/>
        <end position="23"/>
    </location>
</feature>
<dbReference type="Pfam" id="PF13180">
    <property type="entry name" value="PDZ_2"/>
    <property type="match status" value="1"/>
</dbReference>
<evidence type="ECO:0000256" key="2">
    <source>
        <dbReference type="SAM" id="SignalP"/>
    </source>
</evidence>
<dbReference type="PROSITE" id="PS50106">
    <property type="entry name" value="PDZ"/>
    <property type="match status" value="1"/>
</dbReference>
<evidence type="ECO:0000259" key="3">
    <source>
        <dbReference type="PROSITE" id="PS50106"/>
    </source>
</evidence>
<reference evidence="4 5" key="1">
    <citation type="submission" date="2018-09" db="EMBL/GenBank/DDBJ databases">
        <authorList>
            <person name="Zhu H."/>
        </authorList>
    </citation>
    <scope>NUCLEOTIDE SEQUENCE [LARGE SCALE GENOMIC DNA]</scope>
    <source>
        <strain evidence="4 5">K2W22B-5</strain>
    </source>
</reference>
<gene>
    <name evidence="4" type="ORF">D3877_09170</name>
</gene>
<evidence type="ECO:0000256" key="1">
    <source>
        <dbReference type="SAM" id="MobiDB-lite"/>
    </source>
</evidence>
<dbReference type="InterPro" id="IPR007314">
    <property type="entry name" value="Cofac_haem-bd_dom"/>
</dbReference>
<feature type="compositionally biased region" description="Pro residues" evidence="1">
    <location>
        <begin position="10"/>
        <end position="23"/>
    </location>
</feature>
<evidence type="ECO:0000313" key="5">
    <source>
        <dbReference type="Proteomes" id="UP000283458"/>
    </source>
</evidence>
<feature type="compositionally biased region" description="Basic and acidic residues" evidence="1">
    <location>
        <begin position="225"/>
        <end position="235"/>
    </location>
</feature>
<dbReference type="InterPro" id="IPR036034">
    <property type="entry name" value="PDZ_sf"/>
</dbReference>
<keyword evidence="2" id="KW-0732">Signal</keyword>
<dbReference type="Pfam" id="PF04187">
    <property type="entry name" value="Cofac_haem_bdg"/>
    <property type="match status" value="1"/>
</dbReference>
<evidence type="ECO:0000313" key="4">
    <source>
        <dbReference type="EMBL" id="RJF84661.1"/>
    </source>
</evidence>
<feature type="chain" id="PRO_5019322182" evidence="2">
    <location>
        <begin position="45"/>
        <end position="425"/>
    </location>
</feature>
<keyword evidence="5" id="KW-1185">Reference proteome</keyword>
<proteinExistence type="predicted"/>
<dbReference type="InterPro" id="IPR001478">
    <property type="entry name" value="PDZ"/>
</dbReference>
<dbReference type="EMBL" id="QYUL01000001">
    <property type="protein sequence ID" value="RJF84661.1"/>
    <property type="molecule type" value="Genomic_DNA"/>
</dbReference>
<name>A0A418W3R8_9PROT</name>
<dbReference type="CDD" id="cd14727">
    <property type="entry name" value="ChanN-like"/>
    <property type="match status" value="1"/>
</dbReference>